<gene>
    <name evidence="2" type="ORF">CUD01_18240</name>
</gene>
<proteinExistence type="predicted"/>
<evidence type="ECO:0000313" key="3">
    <source>
        <dbReference type="Proteomes" id="UP000315842"/>
    </source>
</evidence>
<reference evidence="2 3" key="1">
    <citation type="submission" date="2019-06" db="EMBL/GenBank/DDBJ databases">
        <title>Whole genome shotgun sequence of Cellulomonas uda NBRC 3747.</title>
        <authorList>
            <person name="Hosoyama A."/>
            <person name="Uohara A."/>
            <person name="Ohji S."/>
            <person name="Ichikawa N."/>
        </authorList>
    </citation>
    <scope>NUCLEOTIDE SEQUENCE [LARGE SCALE GENOMIC DNA]</scope>
    <source>
        <strain evidence="2 3">NBRC 3747</strain>
    </source>
</reference>
<protein>
    <recommendedName>
        <fullName evidence="4">Secreted protein</fullName>
    </recommendedName>
</protein>
<evidence type="ECO:0008006" key="4">
    <source>
        <dbReference type="Google" id="ProtNLM"/>
    </source>
</evidence>
<comment type="caution">
    <text evidence="2">The sequence shown here is derived from an EMBL/GenBank/DDBJ whole genome shotgun (WGS) entry which is preliminary data.</text>
</comment>
<evidence type="ECO:0000313" key="2">
    <source>
        <dbReference type="EMBL" id="GEA81380.1"/>
    </source>
</evidence>
<keyword evidence="3" id="KW-1185">Reference proteome</keyword>
<organism evidence="2 3">
    <name type="scientific">Cellulomonas uda</name>
    <dbReference type="NCBI Taxonomy" id="1714"/>
    <lineage>
        <taxon>Bacteria</taxon>
        <taxon>Bacillati</taxon>
        <taxon>Actinomycetota</taxon>
        <taxon>Actinomycetes</taxon>
        <taxon>Micrococcales</taxon>
        <taxon>Cellulomonadaceae</taxon>
        <taxon>Cellulomonas</taxon>
    </lineage>
</organism>
<accession>A0A4Y3KEN7</accession>
<name>A0A4Y3KEN7_CELUD</name>
<feature type="signal peptide" evidence="1">
    <location>
        <begin position="1"/>
        <end position="26"/>
    </location>
</feature>
<dbReference type="AlphaFoldDB" id="A0A4Y3KEN7"/>
<sequence>MQYMRKIATALVVAALVLGGGTAARAEDDAPTSDDTALQEYLDSLSPQERAEFVETQLPATTDVVVGGQQPADITAVRSLLAARASGLSVTPSATGCWSQRWTWAPRAAAGNTLYTYYHVGHWCASGSSVTSARIADSGGETSTPGWSYEGVTGSGKGVVSNEGRSYTRHKFVLKVGGITLQSPTPCARVKGRASGTSSADSVCGIS</sequence>
<dbReference type="Proteomes" id="UP000315842">
    <property type="component" value="Unassembled WGS sequence"/>
</dbReference>
<feature type="chain" id="PRO_5021231916" description="Secreted protein" evidence="1">
    <location>
        <begin position="27"/>
        <end position="207"/>
    </location>
</feature>
<evidence type="ECO:0000256" key="1">
    <source>
        <dbReference type="SAM" id="SignalP"/>
    </source>
</evidence>
<keyword evidence="1" id="KW-0732">Signal</keyword>
<dbReference type="EMBL" id="BJLP01000027">
    <property type="protein sequence ID" value="GEA81380.1"/>
    <property type="molecule type" value="Genomic_DNA"/>
</dbReference>